<dbReference type="EMBL" id="CP127294">
    <property type="protein sequence ID" value="WIX79554.1"/>
    <property type="molecule type" value="Genomic_DNA"/>
</dbReference>
<keyword evidence="6" id="KW-1185">Reference proteome</keyword>
<dbReference type="InterPro" id="IPR000524">
    <property type="entry name" value="Tscrpt_reg_HTH_GntR"/>
</dbReference>
<dbReference type="SUPFAM" id="SSF46785">
    <property type="entry name" value="Winged helix' DNA-binding domain"/>
    <property type="match status" value="1"/>
</dbReference>
<dbReference type="GO" id="GO:0003700">
    <property type="term" value="F:DNA-binding transcription factor activity"/>
    <property type="evidence" value="ECO:0007669"/>
    <property type="project" value="InterPro"/>
</dbReference>
<name>A0A9Y2MY01_9PSEU</name>
<dbReference type="PANTHER" id="PTHR43537:SF44">
    <property type="entry name" value="GNTR FAMILY REGULATORY PROTEIN"/>
    <property type="match status" value="1"/>
</dbReference>
<evidence type="ECO:0000256" key="1">
    <source>
        <dbReference type="ARBA" id="ARBA00023015"/>
    </source>
</evidence>
<dbReference type="PANTHER" id="PTHR43537">
    <property type="entry name" value="TRANSCRIPTIONAL REGULATOR, GNTR FAMILY"/>
    <property type="match status" value="1"/>
</dbReference>
<protein>
    <submittedName>
        <fullName evidence="5">FCD domain-containing protein</fullName>
    </submittedName>
</protein>
<dbReference type="PROSITE" id="PS50949">
    <property type="entry name" value="HTH_GNTR"/>
    <property type="match status" value="1"/>
</dbReference>
<dbReference type="KEGG" id="acab:QRX50_01720"/>
<organism evidence="5 6">
    <name type="scientific">Amycolatopsis carbonis</name>
    <dbReference type="NCBI Taxonomy" id="715471"/>
    <lineage>
        <taxon>Bacteria</taxon>
        <taxon>Bacillati</taxon>
        <taxon>Actinomycetota</taxon>
        <taxon>Actinomycetes</taxon>
        <taxon>Pseudonocardiales</taxon>
        <taxon>Pseudonocardiaceae</taxon>
        <taxon>Amycolatopsis</taxon>
    </lineage>
</organism>
<evidence type="ECO:0000256" key="3">
    <source>
        <dbReference type="ARBA" id="ARBA00023163"/>
    </source>
</evidence>
<dbReference type="Proteomes" id="UP001236014">
    <property type="component" value="Chromosome"/>
</dbReference>
<dbReference type="GO" id="GO:0003677">
    <property type="term" value="F:DNA binding"/>
    <property type="evidence" value="ECO:0007669"/>
    <property type="project" value="UniProtKB-KW"/>
</dbReference>
<dbReference type="Pfam" id="PF00392">
    <property type="entry name" value="GntR"/>
    <property type="match status" value="1"/>
</dbReference>
<evidence type="ECO:0000313" key="5">
    <source>
        <dbReference type="EMBL" id="WIX79554.1"/>
    </source>
</evidence>
<keyword evidence="2" id="KW-0238">DNA-binding</keyword>
<dbReference type="Pfam" id="PF07729">
    <property type="entry name" value="FCD"/>
    <property type="match status" value="1"/>
</dbReference>
<evidence type="ECO:0000313" key="6">
    <source>
        <dbReference type="Proteomes" id="UP001236014"/>
    </source>
</evidence>
<dbReference type="Gene3D" id="1.20.120.530">
    <property type="entry name" value="GntR ligand-binding domain-like"/>
    <property type="match status" value="1"/>
</dbReference>
<dbReference type="AlphaFoldDB" id="A0A9Y2MY01"/>
<dbReference type="SMART" id="SM00895">
    <property type="entry name" value="FCD"/>
    <property type="match status" value="1"/>
</dbReference>
<gene>
    <name evidence="5" type="ORF">QRX50_01720</name>
</gene>
<dbReference type="CDD" id="cd07377">
    <property type="entry name" value="WHTH_GntR"/>
    <property type="match status" value="1"/>
</dbReference>
<dbReference type="InterPro" id="IPR036390">
    <property type="entry name" value="WH_DNA-bd_sf"/>
</dbReference>
<dbReference type="InterPro" id="IPR011711">
    <property type="entry name" value="GntR_C"/>
</dbReference>
<proteinExistence type="predicted"/>
<evidence type="ECO:0000259" key="4">
    <source>
        <dbReference type="PROSITE" id="PS50949"/>
    </source>
</evidence>
<feature type="domain" description="HTH gntR-type" evidence="4">
    <location>
        <begin position="3"/>
        <end position="70"/>
    </location>
</feature>
<dbReference type="SUPFAM" id="SSF48008">
    <property type="entry name" value="GntR ligand-binding domain-like"/>
    <property type="match status" value="1"/>
</dbReference>
<sequence length="236" mass="25319">MGSDRHEEVLDVLGAAIANGELAPGAVLRSDELQERFGASRTVAREVVRVLETMGLTTSRRRVGVIVSDPAGWNHYDPRLIRWQLDGSGRAAALRTLTELRSGVEPSAARFAALRATPEDRGRLRALGHRLEETARARDLTTFLGHDIAFHDLLLTASGNPMFAQLSSVVAEVLAGRTSHGLMPEEPQPEAVALHVEVAVAVDAGDADRAERAVRDIVDQARDEIAAAVSSNLGGQ</sequence>
<keyword evidence="3" id="KW-0804">Transcription</keyword>
<dbReference type="InterPro" id="IPR036388">
    <property type="entry name" value="WH-like_DNA-bd_sf"/>
</dbReference>
<dbReference type="InterPro" id="IPR008920">
    <property type="entry name" value="TF_FadR/GntR_C"/>
</dbReference>
<evidence type="ECO:0000256" key="2">
    <source>
        <dbReference type="ARBA" id="ARBA00023125"/>
    </source>
</evidence>
<reference evidence="5 6" key="1">
    <citation type="submission" date="2023-06" db="EMBL/GenBank/DDBJ databases">
        <authorList>
            <person name="Oyuntsetseg B."/>
            <person name="Kim S.B."/>
        </authorList>
    </citation>
    <scope>NUCLEOTIDE SEQUENCE [LARGE SCALE GENOMIC DNA]</scope>
    <source>
        <strain evidence="5 6">2-15</strain>
    </source>
</reference>
<dbReference type="RefSeq" id="WP_285970239.1">
    <property type="nucleotide sequence ID" value="NZ_CP127294.1"/>
</dbReference>
<keyword evidence="1" id="KW-0805">Transcription regulation</keyword>
<accession>A0A9Y2MY01</accession>
<dbReference type="Gene3D" id="1.10.10.10">
    <property type="entry name" value="Winged helix-like DNA-binding domain superfamily/Winged helix DNA-binding domain"/>
    <property type="match status" value="1"/>
</dbReference>
<dbReference type="SMART" id="SM00345">
    <property type="entry name" value="HTH_GNTR"/>
    <property type="match status" value="1"/>
</dbReference>